<dbReference type="Pfam" id="PF04014">
    <property type="entry name" value="MazE_antitoxin"/>
    <property type="match status" value="1"/>
</dbReference>
<dbReference type="GO" id="GO:0003677">
    <property type="term" value="F:DNA binding"/>
    <property type="evidence" value="ECO:0007669"/>
    <property type="project" value="InterPro"/>
</dbReference>
<dbReference type="InterPro" id="IPR007159">
    <property type="entry name" value="SpoVT-AbrB_dom"/>
</dbReference>
<name>T0ZCY1_9ZZZZ</name>
<dbReference type="SUPFAM" id="SSF109755">
    <property type="entry name" value="PhoU-like"/>
    <property type="match status" value="1"/>
</dbReference>
<proteinExistence type="predicted"/>
<dbReference type="AlphaFoldDB" id="T0ZCY1"/>
<organism evidence="3">
    <name type="scientific">mine drainage metagenome</name>
    <dbReference type="NCBI Taxonomy" id="410659"/>
    <lineage>
        <taxon>unclassified sequences</taxon>
        <taxon>metagenomes</taxon>
        <taxon>ecological metagenomes</taxon>
    </lineage>
</organism>
<evidence type="ECO:0000256" key="1">
    <source>
        <dbReference type="SAM" id="MobiDB-lite"/>
    </source>
</evidence>
<dbReference type="SMART" id="SM00966">
    <property type="entry name" value="SpoVT_AbrB"/>
    <property type="match status" value="1"/>
</dbReference>
<comment type="caution">
    <text evidence="3">The sequence shown here is derived from an EMBL/GenBank/DDBJ whole genome shotgun (WGS) entry which is preliminary data.</text>
</comment>
<evidence type="ECO:0000259" key="2">
    <source>
        <dbReference type="SMART" id="SM00966"/>
    </source>
</evidence>
<reference evidence="3" key="2">
    <citation type="journal article" date="2014" name="ISME J.">
        <title>Microbial stratification in low pH oxic and suboxic macroscopic growths along an acid mine drainage.</title>
        <authorList>
            <person name="Mendez-Garcia C."/>
            <person name="Mesa V."/>
            <person name="Sprenger R.R."/>
            <person name="Richter M."/>
            <person name="Diez M.S."/>
            <person name="Solano J."/>
            <person name="Bargiela R."/>
            <person name="Golyshina O.V."/>
            <person name="Manteca A."/>
            <person name="Ramos J.L."/>
            <person name="Gallego J.R."/>
            <person name="Llorente I."/>
            <person name="Martins Dos Santos V.A."/>
            <person name="Jensen O.N."/>
            <person name="Pelaez A.I."/>
            <person name="Sanchez J."/>
            <person name="Ferrer M."/>
        </authorList>
    </citation>
    <scope>NUCLEOTIDE SEQUENCE</scope>
</reference>
<evidence type="ECO:0000313" key="3">
    <source>
        <dbReference type="EMBL" id="EQD26659.1"/>
    </source>
</evidence>
<sequence length="373" mass="40862">MVPKDAGAEGTQADRGTTRRVQRTGSSSLAVTLPKSWTEAMNVRAGTPLRFTDLGGGRLEIAIGSMNVGGREHPQPLRIEATDLPPQLLSRLLVGSYVVGQDHVHITARGGLAGPQRQEIRALAARMLGMNIVGESPEGVEVQNFVDPTRYPLSRILDQMLRLLGMELRSCREMLSTRVRTAPAEFPAQEEEIDRLYLLMVRQLLIASDDFRVAREIGVESHHYQLGYRVVVKMLEEVGDLLAWIGPELQGSLDRLQDLPKGPLGDIDGQFQKLETRLEATMEAFTRLSVTQANATLNAIQEDLTADPALLKSIVGRIKDVPTANSVQRIGSGLAQALQMLAVVNEITINRAVEPETVARSQGRVVLDTSRKA</sequence>
<feature type="region of interest" description="Disordered" evidence="1">
    <location>
        <begin position="1"/>
        <end position="28"/>
    </location>
</feature>
<protein>
    <submittedName>
        <fullName evidence="3">Phosphate uptake regulator, PhoU</fullName>
    </submittedName>
</protein>
<accession>T0ZCY1</accession>
<dbReference type="EMBL" id="AUZY01013098">
    <property type="protein sequence ID" value="EQD26659.1"/>
    <property type="molecule type" value="Genomic_DNA"/>
</dbReference>
<feature type="domain" description="SpoVT-AbrB" evidence="2">
    <location>
        <begin position="23"/>
        <end position="69"/>
    </location>
</feature>
<gene>
    <name evidence="3" type="ORF">B1B_19505</name>
</gene>
<reference evidence="3" key="1">
    <citation type="submission" date="2013-08" db="EMBL/GenBank/DDBJ databases">
        <authorList>
            <person name="Mendez C."/>
            <person name="Richter M."/>
            <person name="Ferrer M."/>
            <person name="Sanchez J."/>
        </authorList>
    </citation>
    <scope>NUCLEOTIDE SEQUENCE</scope>
</reference>